<evidence type="ECO:0000313" key="5">
    <source>
        <dbReference type="Proteomes" id="UP001177341"/>
    </source>
</evidence>
<dbReference type="Pfam" id="PF06693">
    <property type="entry name" value="DUF1190"/>
    <property type="match status" value="1"/>
</dbReference>
<accession>A0AAW7XG04</accession>
<feature type="region of interest" description="Disordered" evidence="1">
    <location>
        <begin position="143"/>
        <end position="199"/>
    </location>
</feature>
<dbReference type="Proteomes" id="UP001177341">
    <property type="component" value="Unassembled WGS sequence"/>
</dbReference>
<dbReference type="InterPro" id="IPR009576">
    <property type="entry name" value="Biofilm_formation_YgiB"/>
</dbReference>
<dbReference type="EMBL" id="JAUOPG010000003">
    <property type="protein sequence ID" value="MDO6453141.1"/>
    <property type="molecule type" value="Genomic_DNA"/>
</dbReference>
<dbReference type="EMBL" id="JAUYVO010000006">
    <property type="protein sequence ID" value="MDP2523019.1"/>
    <property type="molecule type" value="Genomic_DNA"/>
</dbReference>
<evidence type="ECO:0000313" key="4">
    <source>
        <dbReference type="Proteomes" id="UP001169862"/>
    </source>
</evidence>
<protein>
    <submittedName>
        <fullName evidence="2">DUF1190 domain-containing protein</fullName>
    </submittedName>
</protein>
<dbReference type="GeneID" id="89458076"/>
<dbReference type="PROSITE" id="PS51257">
    <property type="entry name" value="PROKAR_LIPOPROTEIN"/>
    <property type="match status" value="1"/>
</dbReference>
<dbReference type="RefSeq" id="WP_178969646.1">
    <property type="nucleotide sequence ID" value="NZ_CAXHZV010000003.1"/>
</dbReference>
<proteinExistence type="predicted"/>
<dbReference type="Proteomes" id="UP001169862">
    <property type="component" value="Unassembled WGS sequence"/>
</dbReference>
<reference evidence="2" key="1">
    <citation type="submission" date="2023-07" db="EMBL/GenBank/DDBJ databases">
        <title>Genome content predicts the carbon catabolic preferences of heterotrophic bacteria.</title>
        <authorList>
            <person name="Gralka M."/>
        </authorList>
    </citation>
    <scope>NUCLEOTIDE SEQUENCE</scope>
    <source>
        <strain evidence="3">5G01</strain>
        <strain evidence="2">I2M16</strain>
    </source>
</reference>
<evidence type="ECO:0000313" key="3">
    <source>
        <dbReference type="EMBL" id="MDP2523019.1"/>
    </source>
</evidence>
<evidence type="ECO:0000313" key="2">
    <source>
        <dbReference type="EMBL" id="MDO6453141.1"/>
    </source>
</evidence>
<dbReference type="AlphaFoldDB" id="A0AAW7XG04"/>
<comment type="caution">
    <text evidence="2">The sequence shown here is derived from an EMBL/GenBank/DDBJ whole genome shotgun (WGS) entry which is preliminary data.</text>
</comment>
<feature type="compositionally biased region" description="Polar residues" evidence="1">
    <location>
        <begin position="158"/>
        <end position="173"/>
    </location>
</feature>
<sequence>MKRSKFVDLPRLKKGKRQGIKPLSLAVTAALVGCSSNSGEDVVVVNSVNDCVANTSFDQEQCTLAYQQALKEAEQTAPKYSSQYDCEAEFGHASCRQNSSGFFMPFMTGYLISSALNSFSNQRYYHPVYTYQGRSGSARVLSDGTPLKSMGNGRYKAPSNTSTKAMPTVTRTISRGGFGSKASAKASWGSSRSGGSWGG</sequence>
<name>A0AAW7XG04_9GAMM</name>
<organism evidence="2 4">
    <name type="scientific">Neptunomonas phycophila</name>
    <dbReference type="NCBI Taxonomy" id="1572645"/>
    <lineage>
        <taxon>Bacteria</taxon>
        <taxon>Pseudomonadati</taxon>
        <taxon>Pseudomonadota</taxon>
        <taxon>Gammaproteobacteria</taxon>
        <taxon>Oceanospirillales</taxon>
        <taxon>Oceanospirillaceae</taxon>
        <taxon>Neptunomonas</taxon>
    </lineage>
</organism>
<gene>
    <name evidence="2" type="ORF">Q4490_06150</name>
    <name evidence="3" type="ORF">Q8W30_10610</name>
</gene>
<evidence type="ECO:0000256" key="1">
    <source>
        <dbReference type="SAM" id="MobiDB-lite"/>
    </source>
</evidence>
<feature type="compositionally biased region" description="Low complexity" evidence="1">
    <location>
        <begin position="180"/>
        <end position="199"/>
    </location>
</feature>
<keyword evidence="5" id="KW-1185">Reference proteome</keyword>